<protein>
    <submittedName>
        <fullName evidence="2">Parcxpwnx01</fullName>
    </submittedName>
</protein>
<reference evidence="2" key="1">
    <citation type="submission" date="2004-11" db="EMBL/GenBank/DDBJ databases">
        <title>Immunological screening of Periplaneta americana cDNA expression libraries with serum immuned by the soluble protein antigens derived from Periplaneta fuliginosa.</title>
        <authorList>
            <person name="Xu S."/>
            <person name="Wang S."/>
            <person name="Wu S."/>
        </authorList>
    </citation>
    <scope>NUCLEOTIDE SEQUENCE</scope>
</reference>
<evidence type="ECO:0000256" key="1">
    <source>
        <dbReference type="SAM" id="SignalP"/>
    </source>
</evidence>
<evidence type="ECO:0000313" key="2">
    <source>
        <dbReference type="EMBL" id="AAW28819.1"/>
    </source>
</evidence>
<feature type="chain" id="PRO_5004259746" evidence="1">
    <location>
        <begin position="22"/>
        <end position="231"/>
    </location>
</feature>
<accession>Q5MBV6</accession>
<feature type="signal peptide" evidence="1">
    <location>
        <begin position="1"/>
        <end position="21"/>
    </location>
</feature>
<proteinExistence type="evidence at transcript level"/>
<keyword evidence="1" id="KW-0732">Signal</keyword>
<sequence length="231" mass="24173">MNAKVVLYIAVVLCGTQLTSAGLISSALNSTIHAIANQINDIKGLVENGLKTAVDNAVNKLGDIEQQVQNQLQTNFNNLANKGAAAQACLDNAKANVSSVIEKAKGQLKSFVVVEGIKILPWVGKVNKTKNKIEEVIANLTSGSKACLAQGSIFDLIGKAACETALVNSLKQTVSDIVTEVQQEVESGKTILEAVLADAQKKIPPIIQSAVSQLQTIVQTEAQCLAGAVLG</sequence>
<dbReference type="EMBL" id="AY838802">
    <property type="protein sequence ID" value="AAW28819.1"/>
    <property type="molecule type" value="mRNA"/>
</dbReference>
<organism evidence="2">
    <name type="scientific">Periplaneta americana</name>
    <name type="common">American cockroach</name>
    <name type="synonym">Blatta americana</name>
    <dbReference type="NCBI Taxonomy" id="6978"/>
    <lineage>
        <taxon>Eukaryota</taxon>
        <taxon>Metazoa</taxon>
        <taxon>Ecdysozoa</taxon>
        <taxon>Arthropoda</taxon>
        <taxon>Hexapoda</taxon>
        <taxon>Insecta</taxon>
        <taxon>Pterygota</taxon>
        <taxon>Neoptera</taxon>
        <taxon>Polyneoptera</taxon>
        <taxon>Dictyoptera</taxon>
        <taxon>Blattodea</taxon>
        <taxon>Blattoidea</taxon>
        <taxon>Blattidae</taxon>
        <taxon>Blattinae</taxon>
        <taxon>Periplaneta</taxon>
    </lineage>
</organism>
<dbReference type="AlphaFoldDB" id="Q5MBV6"/>
<name>Q5MBV6_PERAM</name>